<evidence type="ECO:0000259" key="2">
    <source>
        <dbReference type="Pfam" id="PF01757"/>
    </source>
</evidence>
<feature type="transmembrane region" description="Helical" evidence="1">
    <location>
        <begin position="299"/>
        <end position="318"/>
    </location>
</feature>
<gene>
    <name evidence="3" type="ORF">ACFQ33_03320</name>
</gene>
<dbReference type="InterPro" id="IPR002656">
    <property type="entry name" value="Acyl_transf_3_dom"/>
</dbReference>
<keyword evidence="1" id="KW-1133">Transmembrane helix</keyword>
<keyword evidence="1" id="KW-0812">Transmembrane</keyword>
<comment type="caution">
    <text evidence="3">The sequence shown here is derived from an EMBL/GenBank/DDBJ whole genome shotgun (WGS) entry which is preliminary data.</text>
</comment>
<keyword evidence="3" id="KW-0808">Transferase</keyword>
<keyword evidence="3" id="KW-0012">Acyltransferase</keyword>
<accession>A0ABW3YU09</accession>
<feature type="transmembrane region" description="Helical" evidence="1">
    <location>
        <begin position="271"/>
        <end position="293"/>
    </location>
</feature>
<feature type="transmembrane region" description="Helical" evidence="1">
    <location>
        <begin position="9"/>
        <end position="29"/>
    </location>
</feature>
<dbReference type="InterPro" id="IPR052734">
    <property type="entry name" value="Nod_factor_acetyltransferase"/>
</dbReference>
<feature type="transmembrane region" description="Helical" evidence="1">
    <location>
        <begin position="87"/>
        <end position="109"/>
    </location>
</feature>
<keyword evidence="4" id="KW-1185">Reference proteome</keyword>
<name>A0ABW3YU09_MYCRA</name>
<feature type="transmembrane region" description="Helical" evidence="1">
    <location>
        <begin position="154"/>
        <end position="171"/>
    </location>
</feature>
<reference evidence="4" key="1">
    <citation type="journal article" date="2019" name="Int. J. Syst. Evol. Microbiol.">
        <title>The Global Catalogue of Microorganisms (GCM) 10K type strain sequencing project: providing services to taxonomists for standard genome sequencing and annotation.</title>
        <authorList>
            <consortium name="The Broad Institute Genomics Platform"/>
            <consortium name="The Broad Institute Genome Sequencing Center for Infectious Disease"/>
            <person name="Wu L."/>
            <person name="Ma J."/>
        </authorList>
    </citation>
    <scope>NUCLEOTIDE SEQUENCE [LARGE SCALE GENOMIC DNA]</scope>
    <source>
        <strain evidence="4">CCUG 55609</strain>
    </source>
</reference>
<dbReference type="GO" id="GO:0016746">
    <property type="term" value="F:acyltransferase activity"/>
    <property type="evidence" value="ECO:0007669"/>
    <property type="project" value="UniProtKB-KW"/>
</dbReference>
<dbReference type="EMBL" id="JBHTNF010000001">
    <property type="protein sequence ID" value="MFD1326924.1"/>
    <property type="molecule type" value="Genomic_DNA"/>
</dbReference>
<dbReference type="PANTHER" id="PTHR37312">
    <property type="entry name" value="MEMBRANE-BOUND ACYLTRANSFERASE YKRP-RELATED"/>
    <property type="match status" value="1"/>
</dbReference>
<dbReference type="Proteomes" id="UP001597173">
    <property type="component" value="Unassembled WGS sequence"/>
</dbReference>
<protein>
    <submittedName>
        <fullName evidence="3">Acyltransferase family protein</fullName>
    </submittedName>
</protein>
<dbReference type="Pfam" id="PF01757">
    <property type="entry name" value="Acyl_transf_3"/>
    <property type="match status" value="1"/>
</dbReference>
<feature type="transmembrane region" description="Helical" evidence="1">
    <location>
        <begin position="234"/>
        <end position="259"/>
    </location>
</feature>
<proteinExistence type="predicted"/>
<keyword evidence="1" id="KW-0472">Membrane</keyword>
<evidence type="ECO:0000313" key="4">
    <source>
        <dbReference type="Proteomes" id="UP001597173"/>
    </source>
</evidence>
<feature type="domain" description="Acyltransferase 3" evidence="2">
    <location>
        <begin position="10"/>
        <end position="315"/>
    </location>
</feature>
<feature type="transmembrane region" description="Helical" evidence="1">
    <location>
        <begin position="49"/>
        <end position="67"/>
    </location>
</feature>
<feature type="transmembrane region" description="Helical" evidence="1">
    <location>
        <begin position="129"/>
        <end position="147"/>
    </location>
</feature>
<dbReference type="RefSeq" id="WP_374837380.1">
    <property type="nucleotide sequence ID" value="NZ_JBHEEW010000004.1"/>
</dbReference>
<evidence type="ECO:0000256" key="1">
    <source>
        <dbReference type="SAM" id="Phobius"/>
    </source>
</evidence>
<organism evidence="3 4">
    <name type="scientific">Mycoplana ramosa</name>
    <name type="common">Mycoplana bullata</name>
    <dbReference type="NCBI Taxonomy" id="40837"/>
    <lineage>
        <taxon>Bacteria</taxon>
        <taxon>Pseudomonadati</taxon>
        <taxon>Pseudomonadota</taxon>
        <taxon>Alphaproteobacteria</taxon>
        <taxon>Hyphomicrobiales</taxon>
        <taxon>Rhizobiaceae</taxon>
        <taxon>Mycoplana</taxon>
    </lineage>
</organism>
<feature type="transmembrane region" description="Helical" evidence="1">
    <location>
        <begin position="209"/>
        <end position="228"/>
    </location>
</feature>
<evidence type="ECO:0000313" key="3">
    <source>
        <dbReference type="EMBL" id="MFD1326924.1"/>
    </source>
</evidence>
<sequence>MNVRADSRVTWVDTARGAGIVLVAFGHVWRGLDGAGLISNVPLFRSVDAAIYLFHMPLFFFVSGLFFEQSVRRAGIVPSFWQRVETLLYPLLIWSWVTAGFLMLAGSVTNRPPISLTEALLYPFPPKDVFWFLWSLFFIQTLASLFATARTVHVLAFFVASFALLLALERWPFPRLDFVTDNLSFFLAGVLLTRSGGLRFGLGAACGPVALLAFIACEVWAAGNWSLVGTAPAYALGLVATLSFCAFIAWVATWAPAWIVAPISFLGRASIAIYVTHVILLAATRILLLKLGIGSLPVHIALGTVAGVGPGALLYVLLKRWALLRWFGLGRDRTRAADRPSPPCGKPQAA</sequence>
<dbReference type="PANTHER" id="PTHR37312:SF1">
    <property type="entry name" value="MEMBRANE-BOUND ACYLTRANSFERASE YKRP-RELATED"/>
    <property type="match status" value="1"/>
</dbReference>